<dbReference type="Pfam" id="PF00496">
    <property type="entry name" value="SBP_bac_5"/>
    <property type="match status" value="1"/>
</dbReference>
<dbReference type="GO" id="GO:0015833">
    <property type="term" value="P:peptide transport"/>
    <property type="evidence" value="ECO:0007669"/>
    <property type="project" value="TreeGrafter"/>
</dbReference>
<accession>A0A8J2X1T1</accession>
<dbReference type="GO" id="GO:1904680">
    <property type="term" value="F:peptide transmembrane transporter activity"/>
    <property type="evidence" value="ECO:0007669"/>
    <property type="project" value="TreeGrafter"/>
</dbReference>
<organism evidence="7 8">
    <name type="scientific">Pelagomonas calceolata</name>
    <dbReference type="NCBI Taxonomy" id="35677"/>
    <lineage>
        <taxon>Eukaryota</taxon>
        <taxon>Sar</taxon>
        <taxon>Stramenopiles</taxon>
        <taxon>Ochrophyta</taxon>
        <taxon>Pelagophyceae</taxon>
        <taxon>Pelagomonadales</taxon>
        <taxon>Pelagomonadaceae</taxon>
        <taxon>Pelagomonas</taxon>
    </lineage>
</organism>
<dbReference type="SUPFAM" id="SSF53850">
    <property type="entry name" value="Periplasmic binding protein-like II"/>
    <property type="match status" value="2"/>
</dbReference>
<dbReference type="EMBL" id="CAKKNE010000005">
    <property type="protein sequence ID" value="CAH0376719.1"/>
    <property type="molecule type" value="Genomic_DNA"/>
</dbReference>
<proteinExistence type="inferred from homology"/>
<evidence type="ECO:0000256" key="5">
    <source>
        <dbReference type="SAM" id="SignalP"/>
    </source>
</evidence>
<dbReference type="AlphaFoldDB" id="A0A8J2X1T1"/>
<keyword evidence="3 5" id="KW-0732">Signal</keyword>
<dbReference type="Gene3D" id="3.40.190.10">
    <property type="entry name" value="Periplasmic binding protein-like II"/>
    <property type="match status" value="1"/>
</dbReference>
<comment type="similarity">
    <text evidence="1">Belongs to the bacterial solute-binding protein 5 family.</text>
</comment>
<dbReference type="InterPro" id="IPR039424">
    <property type="entry name" value="SBP_5"/>
</dbReference>
<keyword evidence="8" id="KW-1185">Reference proteome</keyword>
<evidence type="ECO:0000259" key="6">
    <source>
        <dbReference type="Pfam" id="PF00496"/>
    </source>
</evidence>
<evidence type="ECO:0000256" key="2">
    <source>
        <dbReference type="ARBA" id="ARBA00022448"/>
    </source>
</evidence>
<keyword evidence="4" id="KW-0472">Membrane</keyword>
<dbReference type="PANTHER" id="PTHR30290:SF9">
    <property type="entry name" value="OLIGOPEPTIDE-BINDING PROTEIN APPA"/>
    <property type="match status" value="1"/>
</dbReference>
<evidence type="ECO:0000313" key="7">
    <source>
        <dbReference type="EMBL" id="CAH0376719.1"/>
    </source>
</evidence>
<evidence type="ECO:0000256" key="1">
    <source>
        <dbReference type="ARBA" id="ARBA00005695"/>
    </source>
</evidence>
<evidence type="ECO:0000256" key="4">
    <source>
        <dbReference type="SAM" id="Phobius"/>
    </source>
</evidence>
<gene>
    <name evidence="7" type="ORF">PECAL_5P13250</name>
</gene>
<reference evidence="7" key="1">
    <citation type="submission" date="2021-11" db="EMBL/GenBank/DDBJ databases">
        <authorList>
            <consortium name="Genoscope - CEA"/>
            <person name="William W."/>
        </authorList>
    </citation>
    <scope>NUCLEOTIDE SEQUENCE</scope>
</reference>
<feature type="transmembrane region" description="Helical" evidence="4">
    <location>
        <begin position="567"/>
        <end position="590"/>
    </location>
</feature>
<dbReference type="Proteomes" id="UP000789595">
    <property type="component" value="Unassembled WGS sequence"/>
</dbReference>
<protein>
    <recommendedName>
        <fullName evidence="6">Solute-binding protein family 5 domain-containing protein</fullName>
    </recommendedName>
</protein>
<keyword evidence="4" id="KW-0812">Transmembrane</keyword>
<dbReference type="PANTHER" id="PTHR30290">
    <property type="entry name" value="PERIPLASMIC BINDING COMPONENT OF ABC TRANSPORTER"/>
    <property type="match status" value="1"/>
</dbReference>
<sequence>MAASSSTLRLLALALSAATARAACPAATLDFVINEGDAAHEAYAADIAAELTKLGLAVNMRPLDKDAKNAAMVNGDYDLVFSETWGAPYDPHSYVKSWASPDEAHYSALPTAGIDRVAFEAQVDAVLSEMDETERQSKWTALLSEIHYDVLHLPLWGKRIPSLVNNARLSGYVPGAQQYDYPLHKVTVLDADKTVKVAPGAQTGLFASVGRLDPHSYRPNEFFANNWVYEGLIAYGVGGTLEPALATAWTSTVNSDGGETVRFTLRTGVKFHDGADFDCAAVKLNFDHVFAEELTTGDWHGWYGLPEVYKDCSCDGETFVLNTKKAYYPLLQELSYIRPLRMLSPTAFVGGAASDPVTQNSCPTGWDADLSTITCAGTTAIAGTGPWKFESRTASADSTDDDVQDDLVVFAANADYWGTTGDIEKLHVVKYADSAAVKAALEAGTLDAVVGAGVLAPADEEALGAQAGFDLAYGELSQNSVIIMNIADADMRQAVVQAIDSDPIIASELNDAYQPTGRLFPATLPYCDVTLAEVDYDLEKAKRVIDIDLLCPADSKKKGDDGLSGGIVALIVILVVVLALVVAFVGYVVMKEKAGEPLFMEVTTKTPLQEKV</sequence>
<feature type="domain" description="Solute-binding protein family 5" evidence="6">
    <location>
        <begin position="241"/>
        <end position="545"/>
    </location>
</feature>
<comment type="caution">
    <text evidence="7">The sequence shown here is derived from an EMBL/GenBank/DDBJ whole genome shotgun (WGS) entry which is preliminary data.</text>
</comment>
<dbReference type="Gene3D" id="3.10.105.10">
    <property type="entry name" value="Dipeptide-binding Protein, Domain 3"/>
    <property type="match status" value="2"/>
</dbReference>
<keyword evidence="4" id="KW-1133">Transmembrane helix</keyword>
<evidence type="ECO:0000256" key="3">
    <source>
        <dbReference type="ARBA" id="ARBA00022729"/>
    </source>
</evidence>
<evidence type="ECO:0000313" key="8">
    <source>
        <dbReference type="Proteomes" id="UP000789595"/>
    </source>
</evidence>
<feature type="signal peptide" evidence="5">
    <location>
        <begin position="1"/>
        <end position="22"/>
    </location>
</feature>
<name>A0A8J2X1T1_9STRA</name>
<dbReference type="InterPro" id="IPR000914">
    <property type="entry name" value="SBP_5_dom"/>
</dbReference>
<feature type="chain" id="PRO_5035246164" description="Solute-binding protein family 5 domain-containing protein" evidence="5">
    <location>
        <begin position="23"/>
        <end position="612"/>
    </location>
</feature>
<dbReference type="OrthoDB" id="37683at2759"/>
<keyword evidence="2" id="KW-0813">Transport</keyword>